<dbReference type="RefSeq" id="WP_272743001.1">
    <property type="nucleotide sequence ID" value="NZ_JAQQKV010000001.1"/>
</dbReference>
<dbReference type="Pfam" id="PF04134">
    <property type="entry name" value="DCC1-like"/>
    <property type="match status" value="1"/>
</dbReference>
<accession>A0ABT5HEJ3</accession>
<keyword evidence="2" id="KW-1185">Reference proteome</keyword>
<reference evidence="1 2" key="1">
    <citation type="submission" date="2023-01" db="EMBL/GenBank/DDBJ databases">
        <title>Novel species of the genus Asticcacaulis isolated from rivers.</title>
        <authorList>
            <person name="Lu H."/>
        </authorList>
    </citation>
    <scope>NUCLEOTIDE SEQUENCE [LARGE SCALE GENOMIC DNA]</scope>
    <source>
        <strain evidence="1 2">LKC15W</strain>
    </source>
</reference>
<organism evidence="1 2">
    <name type="scientific">Asticcacaulis machinosus</name>
    <dbReference type="NCBI Taxonomy" id="2984211"/>
    <lineage>
        <taxon>Bacteria</taxon>
        <taxon>Pseudomonadati</taxon>
        <taxon>Pseudomonadota</taxon>
        <taxon>Alphaproteobacteria</taxon>
        <taxon>Caulobacterales</taxon>
        <taxon>Caulobacteraceae</taxon>
        <taxon>Asticcacaulis</taxon>
    </lineage>
</organism>
<dbReference type="EMBL" id="JAQQKV010000001">
    <property type="protein sequence ID" value="MDC7674677.1"/>
    <property type="molecule type" value="Genomic_DNA"/>
</dbReference>
<gene>
    <name evidence="1" type="ORF">PQU98_00885</name>
</gene>
<dbReference type="InterPro" id="IPR007263">
    <property type="entry name" value="DCC1-like"/>
</dbReference>
<evidence type="ECO:0000313" key="1">
    <source>
        <dbReference type="EMBL" id="MDC7674677.1"/>
    </source>
</evidence>
<comment type="caution">
    <text evidence="1">The sequence shown here is derived from an EMBL/GenBank/DDBJ whole genome shotgun (WGS) entry which is preliminary data.</text>
</comment>
<evidence type="ECO:0000313" key="2">
    <source>
        <dbReference type="Proteomes" id="UP001218579"/>
    </source>
</evidence>
<name>A0ABT5HEJ3_9CAUL</name>
<proteinExistence type="predicted"/>
<sequence length="176" mass="20150">MHPFDQFVAHGFPLPAKLLETEGLIRYIKQIVIRGSLDVRDDPDPEGVWFIYDGDCPVCAMSAEIVKLRRNFRLHLINARDEGAHDFVKQIDEAGFDLNQGMAIIYQSQIYIGDEALALIAALSDDRRGWGWIVHHIFKSKTRSRVMYPFLRAFRNGLLALKGVRPIDMKVSPRDQ</sequence>
<protein>
    <submittedName>
        <fullName evidence="1">DCC1-like thiol-disulfide oxidoreductase family protein</fullName>
    </submittedName>
</protein>
<dbReference type="Proteomes" id="UP001218579">
    <property type="component" value="Unassembled WGS sequence"/>
</dbReference>